<dbReference type="EMBL" id="JALJOT010000010">
    <property type="protein sequence ID" value="KAK9906436.1"/>
    <property type="molecule type" value="Genomic_DNA"/>
</dbReference>
<organism evidence="2 3">
    <name type="scientific">Coccomyxa subellipsoidea</name>
    <dbReference type="NCBI Taxonomy" id="248742"/>
    <lineage>
        <taxon>Eukaryota</taxon>
        <taxon>Viridiplantae</taxon>
        <taxon>Chlorophyta</taxon>
        <taxon>core chlorophytes</taxon>
        <taxon>Trebouxiophyceae</taxon>
        <taxon>Trebouxiophyceae incertae sedis</taxon>
        <taxon>Coccomyxaceae</taxon>
        <taxon>Coccomyxa</taxon>
    </lineage>
</organism>
<feature type="compositionally biased region" description="Low complexity" evidence="1">
    <location>
        <begin position="38"/>
        <end position="52"/>
    </location>
</feature>
<feature type="region of interest" description="Disordered" evidence="1">
    <location>
        <begin position="1"/>
        <end position="58"/>
    </location>
</feature>
<gene>
    <name evidence="2" type="ORF">WJX75_001794</name>
</gene>
<sequence length="110" mass="12282">MGQTQSRVGDDSQPEERIESGVRVTMDLLHQLSGNPKSRASSPTRTPSTAEPPSEEESIVILKRDPLLVDALRQSRRLGDLLLKNEERELAQVNQLVDDLLNQEYRCAAS</sequence>
<feature type="compositionally biased region" description="Basic and acidic residues" evidence="1">
    <location>
        <begin position="8"/>
        <end position="20"/>
    </location>
</feature>
<protein>
    <recommendedName>
        <fullName evidence="4">GAT domain-containing protein</fullName>
    </recommendedName>
</protein>
<evidence type="ECO:0008006" key="4">
    <source>
        <dbReference type="Google" id="ProtNLM"/>
    </source>
</evidence>
<comment type="caution">
    <text evidence="2">The sequence shown here is derived from an EMBL/GenBank/DDBJ whole genome shotgun (WGS) entry which is preliminary data.</text>
</comment>
<reference evidence="2 3" key="1">
    <citation type="journal article" date="2024" name="Nat. Commun.">
        <title>Phylogenomics reveals the evolutionary origins of lichenization in chlorophyte algae.</title>
        <authorList>
            <person name="Puginier C."/>
            <person name="Libourel C."/>
            <person name="Otte J."/>
            <person name="Skaloud P."/>
            <person name="Haon M."/>
            <person name="Grisel S."/>
            <person name="Petersen M."/>
            <person name="Berrin J.G."/>
            <person name="Delaux P.M."/>
            <person name="Dal Grande F."/>
            <person name="Keller J."/>
        </authorList>
    </citation>
    <scope>NUCLEOTIDE SEQUENCE [LARGE SCALE GENOMIC DNA]</scope>
    <source>
        <strain evidence="2 3">SAG 216-7</strain>
    </source>
</reference>
<dbReference type="Proteomes" id="UP001491310">
    <property type="component" value="Unassembled WGS sequence"/>
</dbReference>
<accession>A0ABR2YIY8</accession>
<name>A0ABR2YIY8_9CHLO</name>
<proteinExistence type="predicted"/>
<evidence type="ECO:0000313" key="2">
    <source>
        <dbReference type="EMBL" id="KAK9906436.1"/>
    </source>
</evidence>
<keyword evidence="3" id="KW-1185">Reference proteome</keyword>
<evidence type="ECO:0000256" key="1">
    <source>
        <dbReference type="SAM" id="MobiDB-lite"/>
    </source>
</evidence>
<evidence type="ECO:0000313" key="3">
    <source>
        <dbReference type="Proteomes" id="UP001491310"/>
    </source>
</evidence>